<name>A0A2Z7DD45_9LAMI</name>
<evidence type="ECO:0000313" key="2">
    <source>
        <dbReference type="Proteomes" id="UP000250235"/>
    </source>
</evidence>
<evidence type="ECO:0000313" key="1">
    <source>
        <dbReference type="EMBL" id="KZV57740.1"/>
    </source>
</evidence>
<organism evidence="1 2">
    <name type="scientific">Dorcoceras hygrometricum</name>
    <dbReference type="NCBI Taxonomy" id="472368"/>
    <lineage>
        <taxon>Eukaryota</taxon>
        <taxon>Viridiplantae</taxon>
        <taxon>Streptophyta</taxon>
        <taxon>Embryophyta</taxon>
        <taxon>Tracheophyta</taxon>
        <taxon>Spermatophyta</taxon>
        <taxon>Magnoliopsida</taxon>
        <taxon>eudicotyledons</taxon>
        <taxon>Gunneridae</taxon>
        <taxon>Pentapetalae</taxon>
        <taxon>asterids</taxon>
        <taxon>lamiids</taxon>
        <taxon>Lamiales</taxon>
        <taxon>Gesneriaceae</taxon>
        <taxon>Didymocarpoideae</taxon>
        <taxon>Trichosporeae</taxon>
        <taxon>Loxocarpinae</taxon>
        <taxon>Dorcoceras</taxon>
    </lineage>
</organism>
<dbReference type="AlphaFoldDB" id="A0A2Z7DD45"/>
<sequence length="52" mass="5728">MANQIKRRNVSSFTYENFPGVHPCQYCSHPCALKSTNVSLKNCRGCHVDAGG</sequence>
<proteinExistence type="predicted"/>
<reference evidence="1 2" key="1">
    <citation type="journal article" date="2015" name="Proc. Natl. Acad. Sci. U.S.A.">
        <title>The resurrection genome of Boea hygrometrica: A blueprint for survival of dehydration.</title>
        <authorList>
            <person name="Xiao L."/>
            <person name="Yang G."/>
            <person name="Zhang L."/>
            <person name="Yang X."/>
            <person name="Zhao S."/>
            <person name="Ji Z."/>
            <person name="Zhou Q."/>
            <person name="Hu M."/>
            <person name="Wang Y."/>
            <person name="Chen M."/>
            <person name="Xu Y."/>
            <person name="Jin H."/>
            <person name="Xiao X."/>
            <person name="Hu G."/>
            <person name="Bao F."/>
            <person name="Hu Y."/>
            <person name="Wan P."/>
            <person name="Li L."/>
            <person name="Deng X."/>
            <person name="Kuang T."/>
            <person name="Xiang C."/>
            <person name="Zhu J.K."/>
            <person name="Oliver M.J."/>
            <person name="He Y."/>
        </authorList>
    </citation>
    <scope>NUCLEOTIDE SEQUENCE [LARGE SCALE GENOMIC DNA]</scope>
    <source>
        <strain evidence="2">cv. XS01</strain>
    </source>
</reference>
<dbReference type="Proteomes" id="UP000250235">
    <property type="component" value="Unassembled WGS sequence"/>
</dbReference>
<dbReference type="EMBL" id="KQ987262">
    <property type="protein sequence ID" value="KZV57740.1"/>
    <property type="molecule type" value="Genomic_DNA"/>
</dbReference>
<keyword evidence="2" id="KW-1185">Reference proteome</keyword>
<accession>A0A2Z7DD45</accession>
<gene>
    <name evidence="1" type="ORF">F511_29516</name>
</gene>
<protein>
    <submittedName>
        <fullName evidence="1">Uncharacterized protein</fullName>
    </submittedName>
</protein>